<reference evidence="1 2" key="2">
    <citation type="journal article" date="2022" name="Mol. Ecol. Resour.">
        <title>The genomes of chicory, endive, great burdock and yacon provide insights into Asteraceae paleo-polyploidization history and plant inulin production.</title>
        <authorList>
            <person name="Fan W."/>
            <person name="Wang S."/>
            <person name="Wang H."/>
            <person name="Wang A."/>
            <person name="Jiang F."/>
            <person name="Liu H."/>
            <person name="Zhao H."/>
            <person name="Xu D."/>
            <person name="Zhang Y."/>
        </authorList>
    </citation>
    <scope>NUCLEOTIDE SEQUENCE [LARGE SCALE GENOMIC DNA]</scope>
    <source>
        <strain evidence="2">cv. Punajuju</strain>
        <tissue evidence="1">Leaves</tissue>
    </source>
</reference>
<dbReference type="Proteomes" id="UP001055811">
    <property type="component" value="Linkage Group LG01"/>
</dbReference>
<sequence length="1180" mass="135741">MSSCSVTTIRKNGNLVEAQDDCKINDLLMDAEVAVDVGGGPSSSPSPHTLPLNHKKVEELNIIASCSSVVRSTKRLLVEEKGNQETEKEQYDSNNVDVGEAHIQVPKSEAEGKDGVQNKSDRKRGRESNSGNTVTDFRTYEKKNKPRQKLCVSTKEVRAMTMGAVKSSDYDNKSPEEREEVMVDAETALAAYQEGNGTNKVINNKEDKRENERSKRKTRNADINYAIFNYDDDVEEDVRTKKHQLSSSKKQKMSEEKQDYTSQKKHQRLVAKKEKMDEDKRKQKKQQLLGTKKEHMSEEEEDKRLQKASSSSRKDDPKPDLYAKNRGVDEHGNQVKMESNMCHQCQRNDKGRVVRCQKCTTKRYCVPCMTRWYPNMTEKMFAECCPVCLDNCNCKRCLRDVHPKVKEKIDYKPNDDQKVRYSVYILHVLFPFLKRLNEQFIKEKTIESKIQGCSLLEVHLKQVKCHTDERMYCDCCKTSIFDLHRSCPSCHYDICLQCCWELRDGNIPGNKEEIAIEFNDPGHDYLHGGEARPVEPKRNMETRNKAHYVEDSAPKEKQTHEWKSFDDGRIPCPPESMGGCGHGILELMHIKPLDMVSDLLTDSQKLLETHKLEDDMRDMSEKRCSCSDGGDQQLLKAASRENSNDNYLYCPRAIDIKPGDLKHFQWHWSKGEPVIVSNVLETTLGLSWEPMVMWRAFRQMKHTKHNKLLDVSALNCLDWCEVDVNVHQFFIGYLEGKYDKEGWPQILKLKDWPPSNLFEERLPRHGLEFITSLPFKEYTHPRDGYLNLAVKLPEKSLKPDMGPKTYIAYGVHQELGRGDSVTKLHCDMSDAVNVLTHTATVTPKPEHLKEIDELKQRHKAQDDRELFGQQVVERNVCDINVEETSDRVNTKHKRKSGHETDSSLVTTTGGQSDEYALKEKSCEEAESDIDMKDKQKRKASMKDVNGKNGDKGSKGKGRKKTIISDSEEYSSNEEPDGNKQNKMKCRKQDKSSDREKFDRPCSEEVNKIEEKEAIEEADNEDDISGSCVDGGALWDIFRREDTPKLEEYLKKHFKEFRHVFCRPVEQVIHPIHDQTFYLTMEHKRKLKEEFGIEPWTFVQKLGDAVFIPAGCAHQVRNLKSCIKVALDFVSPENVGECIRLTDDFRVLPQNHRAKEDKLEVKKMALFAVEAAVKDLLKSDS</sequence>
<organism evidence="1 2">
    <name type="scientific">Cichorium intybus</name>
    <name type="common">Chicory</name>
    <dbReference type="NCBI Taxonomy" id="13427"/>
    <lineage>
        <taxon>Eukaryota</taxon>
        <taxon>Viridiplantae</taxon>
        <taxon>Streptophyta</taxon>
        <taxon>Embryophyta</taxon>
        <taxon>Tracheophyta</taxon>
        <taxon>Spermatophyta</taxon>
        <taxon>Magnoliopsida</taxon>
        <taxon>eudicotyledons</taxon>
        <taxon>Gunneridae</taxon>
        <taxon>Pentapetalae</taxon>
        <taxon>asterids</taxon>
        <taxon>campanulids</taxon>
        <taxon>Asterales</taxon>
        <taxon>Asteraceae</taxon>
        <taxon>Cichorioideae</taxon>
        <taxon>Cichorieae</taxon>
        <taxon>Cichoriinae</taxon>
        <taxon>Cichorium</taxon>
    </lineage>
</organism>
<dbReference type="EMBL" id="CM042009">
    <property type="protein sequence ID" value="KAI3790729.1"/>
    <property type="molecule type" value="Genomic_DNA"/>
</dbReference>
<protein>
    <submittedName>
        <fullName evidence="1">Uncharacterized protein</fullName>
    </submittedName>
</protein>
<evidence type="ECO:0000313" key="2">
    <source>
        <dbReference type="Proteomes" id="UP001055811"/>
    </source>
</evidence>
<gene>
    <name evidence="1" type="ORF">L2E82_03988</name>
</gene>
<name>A0ACB9H4V5_CICIN</name>
<keyword evidence="2" id="KW-1185">Reference proteome</keyword>
<reference evidence="2" key="1">
    <citation type="journal article" date="2022" name="Mol. Ecol. Resour.">
        <title>The genomes of chicory, endive, great burdock and yacon provide insights into Asteraceae palaeo-polyploidization history and plant inulin production.</title>
        <authorList>
            <person name="Fan W."/>
            <person name="Wang S."/>
            <person name="Wang H."/>
            <person name="Wang A."/>
            <person name="Jiang F."/>
            <person name="Liu H."/>
            <person name="Zhao H."/>
            <person name="Xu D."/>
            <person name="Zhang Y."/>
        </authorList>
    </citation>
    <scope>NUCLEOTIDE SEQUENCE [LARGE SCALE GENOMIC DNA]</scope>
    <source>
        <strain evidence="2">cv. Punajuju</strain>
    </source>
</reference>
<evidence type="ECO:0000313" key="1">
    <source>
        <dbReference type="EMBL" id="KAI3790729.1"/>
    </source>
</evidence>
<proteinExistence type="predicted"/>
<comment type="caution">
    <text evidence="1">The sequence shown here is derived from an EMBL/GenBank/DDBJ whole genome shotgun (WGS) entry which is preliminary data.</text>
</comment>
<accession>A0ACB9H4V5</accession>